<dbReference type="GO" id="GO:0003700">
    <property type="term" value="F:DNA-binding transcription factor activity"/>
    <property type="evidence" value="ECO:0007669"/>
    <property type="project" value="InterPro"/>
</dbReference>
<dbReference type="InterPro" id="IPR036390">
    <property type="entry name" value="WH_DNA-bd_sf"/>
</dbReference>
<evidence type="ECO:0000313" key="6">
    <source>
        <dbReference type="EMBL" id="GCE15472.1"/>
    </source>
</evidence>
<reference evidence="7" key="1">
    <citation type="submission" date="2018-12" db="EMBL/GenBank/DDBJ databases">
        <title>Tengunoibacter tsumagoiensis gen. nov., sp. nov., Dictyobacter kobayashii sp. nov., D. alpinus sp. nov., and D. joshuensis sp. nov. and description of Dictyobacteraceae fam. nov. within the order Ktedonobacterales isolated from Tengu-no-mugimeshi.</title>
        <authorList>
            <person name="Wang C.M."/>
            <person name="Zheng Y."/>
            <person name="Sakai Y."/>
            <person name="Toyoda A."/>
            <person name="Minakuchi Y."/>
            <person name="Abe K."/>
            <person name="Yokota A."/>
            <person name="Yabe S."/>
        </authorList>
    </citation>
    <scope>NUCLEOTIDE SEQUENCE [LARGE SCALE GENOMIC DNA]</scope>
    <source>
        <strain evidence="7">Uno3</strain>
    </source>
</reference>
<keyword evidence="7" id="KW-1185">Reference proteome</keyword>
<proteinExistence type="inferred from homology"/>
<keyword evidence="2" id="KW-0805">Transcription regulation</keyword>
<comment type="similarity">
    <text evidence="1">Belongs to the LysR transcriptional regulatory family.</text>
</comment>
<name>A0A402A8I7_9CHLR</name>
<feature type="domain" description="HTH lysR-type" evidence="5">
    <location>
        <begin position="1"/>
        <end position="58"/>
    </location>
</feature>
<sequence length="303" mass="33475">MELRHLRYFIAVAEHLHFSRAAEILHIAQPPLSQQIQSLENELGVPLFVRTRRSVQLTPAGKAFLDEAKKVIAQAEHAIAVAHQAHNGILGQLDVGFVGTAITEVLPTVLKAFREQYPFVKTPLHNLVTIEQVQALHEGWIQVGILHPPLLDASLHLEVIHRDPLVVVLPTDHALALQKQIALVQLCEETFVMYPRAWNPGLFDQMTSLCQSAGFHMHLGQEASGWESIISLVAANFGISIVPASSQLLRNAGVAYRPLQDVTSTFDLALAWLPDNASPILHNFLHVARERLMPAIPGRDNGV</sequence>
<evidence type="ECO:0000256" key="1">
    <source>
        <dbReference type="ARBA" id="ARBA00009437"/>
    </source>
</evidence>
<dbReference type="SUPFAM" id="SSF46785">
    <property type="entry name" value="Winged helix' DNA-binding domain"/>
    <property type="match status" value="1"/>
</dbReference>
<dbReference type="Pfam" id="PF00126">
    <property type="entry name" value="HTH_1"/>
    <property type="match status" value="1"/>
</dbReference>
<organism evidence="6 7">
    <name type="scientific">Tengunoibacter tsumagoiensis</name>
    <dbReference type="NCBI Taxonomy" id="2014871"/>
    <lineage>
        <taxon>Bacteria</taxon>
        <taxon>Bacillati</taxon>
        <taxon>Chloroflexota</taxon>
        <taxon>Ktedonobacteria</taxon>
        <taxon>Ktedonobacterales</taxon>
        <taxon>Dictyobacteraceae</taxon>
        <taxon>Tengunoibacter</taxon>
    </lineage>
</organism>
<dbReference type="RefSeq" id="WP_126582929.1">
    <property type="nucleotide sequence ID" value="NZ_BIFR01000002.1"/>
</dbReference>
<dbReference type="Gene3D" id="3.40.190.10">
    <property type="entry name" value="Periplasmic binding protein-like II"/>
    <property type="match status" value="2"/>
</dbReference>
<dbReference type="PANTHER" id="PTHR30346:SF0">
    <property type="entry name" value="HCA OPERON TRANSCRIPTIONAL ACTIVATOR HCAR"/>
    <property type="match status" value="1"/>
</dbReference>
<dbReference type="CDD" id="cd08414">
    <property type="entry name" value="PBP2_LTTR_aromatics_like"/>
    <property type="match status" value="1"/>
</dbReference>
<dbReference type="Proteomes" id="UP000287352">
    <property type="component" value="Unassembled WGS sequence"/>
</dbReference>
<dbReference type="PRINTS" id="PR00039">
    <property type="entry name" value="HTHLYSR"/>
</dbReference>
<dbReference type="Pfam" id="PF03466">
    <property type="entry name" value="LysR_substrate"/>
    <property type="match status" value="1"/>
</dbReference>
<dbReference type="PROSITE" id="PS50931">
    <property type="entry name" value="HTH_LYSR"/>
    <property type="match status" value="1"/>
</dbReference>
<accession>A0A402A8I7</accession>
<dbReference type="SUPFAM" id="SSF53850">
    <property type="entry name" value="Periplasmic binding protein-like II"/>
    <property type="match status" value="1"/>
</dbReference>
<dbReference type="InterPro" id="IPR036388">
    <property type="entry name" value="WH-like_DNA-bd_sf"/>
</dbReference>
<evidence type="ECO:0000256" key="2">
    <source>
        <dbReference type="ARBA" id="ARBA00023015"/>
    </source>
</evidence>
<dbReference type="GO" id="GO:0032993">
    <property type="term" value="C:protein-DNA complex"/>
    <property type="evidence" value="ECO:0007669"/>
    <property type="project" value="TreeGrafter"/>
</dbReference>
<gene>
    <name evidence="6" type="ORF">KTT_53310</name>
</gene>
<dbReference type="FunFam" id="1.10.10.10:FF:000001">
    <property type="entry name" value="LysR family transcriptional regulator"/>
    <property type="match status" value="1"/>
</dbReference>
<evidence type="ECO:0000259" key="5">
    <source>
        <dbReference type="PROSITE" id="PS50931"/>
    </source>
</evidence>
<dbReference type="AlphaFoldDB" id="A0A402A8I7"/>
<keyword evidence="4" id="KW-0804">Transcription</keyword>
<dbReference type="Gene3D" id="1.10.10.10">
    <property type="entry name" value="Winged helix-like DNA-binding domain superfamily/Winged helix DNA-binding domain"/>
    <property type="match status" value="1"/>
</dbReference>
<dbReference type="OrthoDB" id="9803735at2"/>
<dbReference type="InterPro" id="IPR005119">
    <property type="entry name" value="LysR_subst-bd"/>
</dbReference>
<dbReference type="EMBL" id="BIFR01000002">
    <property type="protein sequence ID" value="GCE15472.1"/>
    <property type="molecule type" value="Genomic_DNA"/>
</dbReference>
<evidence type="ECO:0000256" key="3">
    <source>
        <dbReference type="ARBA" id="ARBA00023125"/>
    </source>
</evidence>
<dbReference type="InterPro" id="IPR000847">
    <property type="entry name" value="LysR_HTH_N"/>
</dbReference>
<dbReference type="PANTHER" id="PTHR30346">
    <property type="entry name" value="TRANSCRIPTIONAL DUAL REGULATOR HCAR-RELATED"/>
    <property type="match status" value="1"/>
</dbReference>
<dbReference type="GO" id="GO:0003677">
    <property type="term" value="F:DNA binding"/>
    <property type="evidence" value="ECO:0007669"/>
    <property type="project" value="UniProtKB-KW"/>
</dbReference>
<evidence type="ECO:0000313" key="7">
    <source>
        <dbReference type="Proteomes" id="UP000287352"/>
    </source>
</evidence>
<protein>
    <submittedName>
        <fullName evidence="6">LysR family transcriptional regulator</fullName>
    </submittedName>
</protein>
<evidence type="ECO:0000256" key="4">
    <source>
        <dbReference type="ARBA" id="ARBA00023163"/>
    </source>
</evidence>
<comment type="caution">
    <text evidence="6">The sequence shown here is derived from an EMBL/GenBank/DDBJ whole genome shotgun (WGS) entry which is preliminary data.</text>
</comment>
<keyword evidence="3" id="KW-0238">DNA-binding</keyword>